<name>A0A1J4JVC7_9EUKA</name>
<dbReference type="RefSeq" id="XP_068356247.1">
    <property type="nucleotide sequence ID" value="XM_068493281.1"/>
</dbReference>
<comment type="caution">
    <text evidence="1">The sequence shown here is derived from an EMBL/GenBank/DDBJ whole genome shotgun (WGS) entry which is preliminary data.</text>
</comment>
<dbReference type="EMBL" id="MLAK01000838">
    <property type="protein sequence ID" value="OHT03111.1"/>
    <property type="molecule type" value="Genomic_DNA"/>
</dbReference>
<sequence length="284" mass="30576">MKNATFCGNFTLAPGSFTISSKDSSLDLKIKPDLKALDTDLTIDPLKHTFLFSIKKTCDKSGAAAQLDYNSENNQPVLTVFPRIAVKNVLSTGKVVVKSFKGLPLIQLQTQCGKVTLRQFYNPEEGKTRCGAFYNFGSVGPLCCLSVGVAGTFKALNIPNEAYFYTKATVKGIETAIILSKEEEQLGAEARLVAPFRNNYRAATSLKCVDKKVSGLFGLGFRCPDCGASANVSVNTETEVKAIVSIPLHKYVRGTTVALSASVPKVDAKVLETKPQVGVSLSFE</sequence>
<evidence type="ECO:0000313" key="1">
    <source>
        <dbReference type="EMBL" id="OHT03111.1"/>
    </source>
</evidence>
<dbReference type="AlphaFoldDB" id="A0A1J4JVC7"/>
<proteinExistence type="predicted"/>
<protein>
    <submittedName>
        <fullName evidence="1">Uncharacterized protein</fullName>
    </submittedName>
</protein>
<dbReference type="GeneID" id="94827985"/>
<gene>
    <name evidence="1" type="ORF">TRFO_06752</name>
</gene>
<reference evidence="1" key="1">
    <citation type="submission" date="2016-10" db="EMBL/GenBank/DDBJ databases">
        <authorList>
            <person name="Benchimol M."/>
            <person name="Almeida L.G."/>
            <person name="Vasconcelos A.T."/>
            <person name="Perreira-Neves A."/>
            <person name="Rosa I.A."/>
            <person name="Tasca T."/>
            <person name="Bogo M.R."/>
            <person name="de Souza W."/>
        </authorList>
    </citation>
    <scope>NUCLEOTIDE SEQUENCE [LARGE SCALE GENOMIC DNA]</scope>
    <source>
        <strain evidence="1">K</strain>
    </source>
</reference>
<keyword evidence="2" id="KW-1185">Reference proteome</keyword>
<accession>A0A1J4JVC7</accession>
<organism evidence="1 2">
    <name type="scientific">Tritrichomonas foetus</name>
    <dbReference type="NCBI Taxonomy" id="1144522"/>
    <lineage>
        <taxon>Eukaryota</taxon>
        <taxon>Metamonada</taxon>
        <taxon>Parabasalia</taxon>
        <taxon>Tritrichomonadida</taxon>
        <taxon>Tritrichomonadidae</taxon>
        <taxon>Tritrichomonas</taxon>
    </lineage>
</organism>
<dbReference type="VEuPathDB" id="TrichDB:TRFO_06752"/>
<evidence type="ECO:0000313" key="2">
    <source>
        <dbReference type="Proteomes" id="UP000179807"/>
    </source>
</evidence>
<dbReference type="Proteomes" id="UP000179807">
    <property type="component" value="Unassembled WGS sequence"/>
</dbReference>